<sequence length="81" mass="8823">MHLGFRPSDLTWGQRVGWAAAGFSAEWVEFVGRATAGQLQAFGFPPPGHPFWTPQTLAGMALRYPKLDLSPWHTTTPAAAT</sequence>
<evidence type="ECO:0000313" key="2">
    <source>
        <dbReference type="Proteomes" id="UP000482800"/>
    </source>
</evidence>
<reference evidence="1 2" key="1">
    <citation type="submission" date="2020-03" db="EMBL/GenBank/DDBJ databases">
        <title>Whole genome shotgun sequence of Phytohabitans houttuyneae NBRC 108639.</title>
        <authorList>
            <person name="Komaki H."/>
            <person name="Tamura T."/>
        </authorList>
    </citation>
    <scope>NUCLEOTIDE SEQUENCE [LARGE SCALE GENOMIC DNA]</scope>
    <source>
        <strain evidence="1 2">NBRC 108639</strain>
    </source>
</reference>
<gene>
    <name evidence="1" type="ORF">Phou_056610</name>
</gene>
<reference evidence="1 2" key="2">
    <citation type="submission" date="2020-03" db="EMBL/GenBank/DDBJ databases">
        <authorList>
            <person name="Ichikawa N."/>
            <person name="Kimura A."/>
            <person name="Kitahashi Y."/>
            <person name="Uohara A."/>
        </authorList>
    </citation>
    <scope>NUCLEOTIDE SEQUENCE [LARGE SCALE GENOMIC DNA]</scope>
    <source>
        <strain evidence="1 2">NBRC 108639</strain>
    </source>
</reference>
<evidence type="ECO:0000313" key="1">
    <source>
        <dbReference type="EMBL" id="GFJ81481.1"/>
    </source>
</evidence>
<dbReference type="EMBL" id="BLPF01000002">
    <property type="protein sequence ID" value="GFJ81481.1"/>
    <property type="molecule type" value="Genomic_DNA"/>
</dbReference>
<comment type="caution">
    <text evidence="1">The sequence shown here is derived from an EMBL/GenBank/DDBJ whole genome shotgun (WGS) entry which is preliminary data.</text>
</comment>
<proteinExistence type="predicted"/>
<keyword evidence="2" id="KW-1185">Reference proteome</keyword>
<dbReference type="AlphaFoldDB" id="A0A6V8KG72"/>
<dbReference type="RefSeq" id="WP_173060749.1">
    <property type="nucleotide sequence ID" value="NZ_BAABGO010000023.1"/>
</dbReference>
<organism evidence="1 2">
    <name type="scientific">Phytohabitans houttuyneae</name>
    <dbReference type="NCBI Taxonomy" id="1076126"/>
    <lineage>
        <taxon>Bacteria</taxon>
        <taxon>Bacillati</taxon>
        <taxon>Actinomycetota</taxon>
        <taxon>Actinomycetes</taxon>
        <taxon>Micromonosporales</taxon>
        <taxon>Micromonosporaceae</taxon>
    </lineage>
</organism>
<dbReference type="Proteomes" id="UP000482800">
    <property type="component" value="Unassembled WGS sequence"/>
</dbReference>
<protein>
    <submittedName>
        <fullName evidence="1">Uncharacterized protein</fullName>
    </submittedName>
</protein>
<accession>A0A6V8KG72</accession>
<name>A0A6V8KG72_9ACTN</name>